<evidence type="ECO:0000313" key="2">
    <source>
        <dbReference type="Proteomes" id="UP000030745"/>
    </source>
</evidence>
<organism evidence="1 2">
    <name type="scientific">Saprolegnia parasitica (strain CBS 223.65)</name>
    <dbReference type="NCBI Taxonomy" id="695850"/>
    <lineage>
        <taxon>Eukaryota</taxon>
        <taxon>Sar</taxon>
        <taxon>Stramenopiles</taxon>
        <taxon>Oomycota</taxon>
        <taxon>Saprolegniomycetes</taxon>
        <taxon>Saprolegniales</taxon>
        <taxon>Saprolegniaceae</taxon>
        <taxon>Saprolegnia</taxon>
    </lineage>
</organism>
<evidence type="ECO:0008006" key="3">
    <source>
        <dbReference type="Google" id="ProtNLM"/>
    </source>
</evidence>
<dbReference type="Proteomes" id="UP000030745">
    <property type="component" value="Unassembled WGS sequence"/>
</dbReference>
<dbReference type="RefSeq" id="XP_012204274.1">
    <property type="nucleotide sequence ID" value="XM_012348884.1"/>
</dbReference>
<accession>A0A067C764</accession>
<sequence>MHGADVAALLNALPASTLPVELIALRDLGAVVDLEEHWPVVHITKIPIQYARLGIAALPVFAGVNIGAGFTTLAWLDATPKKAVTLVVDPSVPGTLTTFAYNWGDRITAVIIKGHQVNPDPIPDILSRCVNVQSVTISGTIQNTITPVAAATYLSVLRTTQLVTLKVTVAARDALDVTVVVAWLQGPSAASLLLSCASVSDPTALASAIQNCSTLSSLTLNNAFDVQAALVSSPDTLHHVTALSLRQSAAQDDVPIDVLLGKLDRTKVLSLSVQSNRYQARLLGDVIGVLGMCPSLKSFYLDNWTLPAASMTGACPCLTSITLRRLHFDVVGDVAKIIQLLSTSHCLLSVDFCGTKLGSESVFALARALPVWMARGLQTLHLDNTGLGDADAGVLRLRLRRRATAATSRST</sequence>
<dbReference type="EMBL" id="KK583236">
    <property type="protein sequence ID" value="KDO25005.1"/>
    <property type="molecule type" value="Genomic_DNA"/>
</dbReference>
<dbReference type="InterPro" id="IPR032675">
    <property type="entry name" value="LRR_dom_sf"/>
</dbReference>
<proteinExistence type="predicted"/>
<protein>
    <recommendedName>
        <fullName evidence="3">F-box domain-containing protein</fullName>
    </recommendedName>
</protein>
<dbReference type="VEuPathDB" id="FungiDB:SPRG_09735"/>
<dbReference type="Gene3D" id="3.80.10.10">
    <property type="entry name" value="Ribonuclease Inhibitor"/>
    <property type="match status" value="1"/>
</dbReference>
<dbReference type="KEGG" id="spar:SPRG_09735"/>
<name>A0A067C764_SAPPC</name>
<reference evidence="1 2" key="1">
    <citation type="journal article" date="2013" name="PLoS Genet.">
        <title>Distinctive expansion of potential virulence genes in the genome of the oomycete fish pathogen Saprolegnia parasitica.</title>
        <authorList>
            <person name="Jiang R.H."/>
            <person name="de Bruijn I."/>
            <person name="Haas B.J."/>
            <person name="Belmonte R."/>
            <person name="Lobach L."/>
            <person name="Christie J."/>
            <person name="van den Ackerveken G."/>
            <person name="Bottin A."/>
            <person name="Bulone V."/>
            <person name="Diaz-Moreno S.M."/>
            <person name="Dumas B."/>
            <person name="Fan L."/>
            <person name="Gaulin E."/>
            <person name="Govers F."/>
            <person name="Grenville-Briggs L.J."/>
            <person name="Horner N.R."/>
            <person name="Levin J.Z."/>
            <person name="Mammella M."/>
            <person name="Meijer H.J."/>
            <person name="Morris P."/>
            <person name="Nusbaum C."/>
            <person name="Oome S."/>
            <person name="Phillips A.J."/>
            <person name="van Rooyen D."/>
            <person name="Rzeszutek E."/>
            <person name="Saraiva M."/>
            <person name="Secombes C.J."/>
            <person name="Seidl M.F."/>
            <person name="Snel B."/>
            <person name="Stassen J.H."/>
            <person name="Sykes S."/>
            <person name="Tripathy S."/>
            <person name="van den Berg H."/>
            <person name="Vega-Arreguin J.C."/>
            <person name="Wawra S."/>
            <person name="Young S.K."/>
            <person name="Zeng Q."/>
            <person name="Dieguez-Uribeondo J."/>
            <person name="Russ C."/>
            <person name="Tyler B.M."/>
            <person name="van West P."/>
        </authorList>
    </citation>
    <scope>NUCLEOTIDE SEQUENCE [LARGE SCALE GENOMIC DNA]</scope>
    <source>
        <strain evidence="1 2">CBS 223.65</strain>
    </source>
</reference>
<evidence type="ECO:0000313" key="1">
    <source>
        <dbReference type="EMBL" id="KDO25005.1"/>
    </source>
</evidence>
<dbReference type="AlphaFoldDB" id="A0A067C764"/>
<dbReference type="GeneID" id="24131886"/>
<dbReference type="OMA" id="PAHGTHE"/>
<gene>
    <name evidence="1" type="ORF">SPRG_09735</name>
</gene>
<keyword evidence="2" id="KW-1185">Reference proteome</keyword>
<dbReference type="SUPFAM" id="SSF52047">
    <property type="entry name" value="RNI-like"/>
    <property type="match status" value="1"/>
</dbReference>